<dbReference type="OrthoDB" id="7428201at2"/>
<dbReference type="STRING" id="1121400.SAMN02746065_10428"/>
<dbReference type="AlphaFoldDB" id="A0A1W2A2Q9"/>
<protein>
    <submittedName>
        <fullName evidence="2">Uncharacterized protein</fullName>
    </submittedName>
</protein>
<organism evidence="2 3">
    <name type="scientific">Desulfocicer vacuolatum DSM 3385</name>
    <dbReference type="NCBI Taxonomy" id="1121400"/>
    <lineage>
        <taxon>Bacteria</taxon>
        <taxon>Pseudomonadati</taxon>
        <taxon>Thermodesulfobacteriota</taxon>
        <taxon>Desulfobacteria</taxon>
        <taxon>Desulfobacterales</taxon>
        <taxon>Desulfobacteraceae</taxon>
        <taxon>Desulfocicer</taxon>
    </lineage>
</organism>
<name>A0A1W2A2Q9_9BACT</name>
<accession>A0A1W2A2Q9</accession>
<reference evidence="2 3" key="1">
    <citation type="submission" date="2017-04" db="EMBL/GenBank/DDBJ databases">
        <authorList>
            <person name="Afonso C.L."/>
            <person name="Miller P.J."/>
            <person name="Scott M.A."/>
            <person name="Spackman E."/>
            <person name="Goraichik I."/>
            <person name="Dimitrov K.M."/>
            <person name="Suarez D.L."/>
            <person name="Swayne D.E."/>
        </authorList>
    </citation>
    <scope>NUCLEOTIDE SEQUENCE [LARGE SCALE GENOMIC DNA]</scope>
    <source>
        <strain evidence="2 3">DSM 3385</strain>
    </source>
</reference>
<keyword evidence="1" id="KW-1133">Transmembrane helix</keyword>
<dbReference type="Proteomes" id="UP000192418">
    <property type="component" value="Unassembled WGS sequence"/>
</dbReference>
<proteinExistence type="predicted"/>
<gene>
    <name evidence="2" type="ORF">SAMN02746065_10428</name>
</gene>
<keyword evidence="3" id="KW-1185">Reference proteome</keyword>
<feature type="transmembrane region" description="Helical" evidence="1">
    <location>
        <begin position="12"/>
        <end position="36"/>
    </location>
</feature>
<evidence type="ECO:0000313" key="2">
    <source>
        <dbReference type="EMBL" id="SMC54598.1"/>
    </source>
</evidence>
<evidence type="ECO:0000256" key="1">
    <source>
        <dbReference type="SAM" id="Phobius"/>
    </source>
</evidence>
<evidence type="ECO:0000313" key="3">
    <source>
        <dbReference type="Proteomes" id="UP000192418"/>
    </source>
</evidence>
<keyword evidence="1" id="KW-0472">Membrane</keyword>
<sequence>MAGMEKTVKKFYLLPFFSMVMLMVCCTAAMASHPFYAKLKDKLITHLKHPEAKISLCYTLAQKPWTQFELPPGTDAIKIITTANMAKDAAYDKNTPIHYALAFEILDKENNILKSGVYHQHTAITLYGDPALGQGTTASYYFDHALIPGDGRVINLDLKGIPHTQNLKARFRLFRKDAIVSDVVMRLYFSETVGKAKLEHLWKRTGKAKKTKLARGNIYPTEFLTEAETKNLVRRAWRPLAPVGSEGIDYVTRRLYVLKEVEDIPVLPAARTRGIAMDEHLRVTLPIPEQGLDLKLSFFQAPDMMTPSFPPSITLKWFGKKQKTLEWNIPWKGADTHYIKHFSPGIMELSCDQGVSVLIHQIDKDPEVDITPSPSTLRVWPVDAATPLTYRISRGRGGAFTPFRASVRTQMTVFEPVDTRLDYTLLDTTGNVLKKKTVPLALTPSLYDRLVENGTPTILSDPLVFHFKLPPGVGYIQFSSPAPLLVNGHNRPPGMVKFTRVPEDYYPADDAQEKPRATWFPIRPLERDATVFPMASTVIHTRPRPPTINRDIIAGNFKWETFEPENNAKGYYLLVPSEQKTYRRDSALVSNFKPIALNRPVTVTFKAPAALRTMGPRLIFYGKNSSHPFEIKVILDGKTHHREALMGASGTLTLPPVSPGKHVMRIHSSKPVKVFINLIQSRDAGYFLRFAHPLTQRGIHLNYTKVSPGDETLSLALFFPGNNSQRLQFKVTIQAPGGGTEGPYDKLTLLARRYSVRSDNNGPVYVLNTSPPPLGSWQHCFIPLGSDLKPGNYTIKMMLEKGSRGYVVPYRVTPGEHPMRKLFREANHDL</sequence>
<dbReference type="EMBL" id="FWXY01000004">
    <property type="protein sequence ID" value="SMC54598.1"/>
    <property type="molecule type" value="Genomic_DNA"/>
</dbReference>
<keyword evidence="1" id="KW-0812">Transmembrane</keyword>